<evidence type="ECO:0000313" key="7">
    <source>
        <dbReference type="EMBL" id="PIV38595.1"/>
    </source>
</evidence>
<dbReference type="InterPro" id="IPR008181">
    <property type="entry name" value="dUTPase"/>
</dbReference>
<keyword evidence="4" id="KW-0546">Nucleotide metabolism</keyword>
<comment type="caution">
    <text evidence="7">The sequence shown here is derived from an EMBL/GenBank/DDBJ whole genome shotgun (WGS) entry which is preliminary data.</text>
</comment>
<evidence type="ECO:0000313" key="8">
    <source>
        <dbReference type="Proteomes" id="UP000229247"/>
    </source>
</evidence>
<dbReference type="InterPro" id="IPR029054">
    <property type="entry name" value="dUTPase-like"/>
</dbReference>
<gene>
    <name evidence="7" type="ORF">COS30_01205</name>
</gene>
<dbReference type="CDD" id="cd07557">
    <property type="entry name" value="trimeric_dUTPase"/>
    <property type="match status" value="1"/>
</dbReference>
<dbReference type="GO" id="GO:0006226">
    <property type="term" value="P:dUMP biosynthetic process"/>
    <property type="evidence" value="ECO:0007669"/>
    <property type="project" value="InterPro"/>
</dbReference>
<evidence type="ECO:0000256" key="1">
    <source>
        <dbReference type="ARBA" id="ARBA00006581"/>
    </source>
</evidence>
<dbReference type="InterPro" id="IPR036157">
    <property type="entry name" value="dUTPase-like_sf"/>
</dbReference>
<dbReference type="NCBIfam" id="NF001862">
    <property type="entry name" value="PRK00601.1"/>
    <property type="match status" value="1"/>
</dbReference>
<accession>A0A2M7D6F2</accession>
<dbReference type="AlphaFoldDB" id="A0A2M7D6F2"/>
<protein>
    <recommendedName>
        <fullName evidence="2">dUTP diphosphatase</fullName>
        <ecNumber evidence="2">3.6.1.23</ecNumber>
    </recommendedName>
</protein>
<organism evidence="7 8">
    <name type="scientific">Candidatus Portnoybacteria bacterium CG02_land_8_20_14_3_00_45_8</name>
    <dbReference type="NCBI Taxonomy" id="1974807"/>
    <lineage>
        <taxon>Bacteria</taxon>
        <taxon>Candidatus Portnoyibacteriota</taxon>
    </lineage>
</organism>
<dbReference type="EMBL" id="PEUE01000031">
    <property type="protein sequence ID" value="PIV38595.1"/>
    <property type="molecule type" value="Genomic_DNA"/>
</dbReference>
<dbReference type="EC" id="3.6.1.23" evidence="2"/>
<dbReference type="Pfam" id="PF00692">
    <property type="entry name" value="dUTPase"/>
    <property type="match status" value="1"/>
</dbReference>
<evidence type="ECO:0000256" key="4">
    <source>
        <dbReference type="ARBA" id="ARBA00023080"/>
    </source>
</evidence>
<name>A0A2M7D6F2_9BACT</name>
<sequence length="141" mass="15412">MRILVKKLTLKAKLPAFSRAGDAGMDLYAIENAVLKPGQRISCRTGLAIKIPKGCVGLIWDKGGLSHKFGIKTLGGVYDSNYTGEYLIGLVNLSQENFEIKKGQKIAQLLVQKMETPQIKEVDKLSKTNRGEARFGSSGIM</sequence>
<dbReference type="InterPro" id="IPR033704">
    <property type="entry name" value="dUTPase_trimeric"/>
</dbReference>
<evidence type="ECO:0000256" key="2">
    <source>
        <dbReference type="ARBA" id="ARBA00012379"/>
    </source>
</evidence>
<dbReference type="GO" id="GO:0004170">
    <property type="term" value="F:dUTP diphosphatase activity"/>
    <property type="evidence" value="ECO:0007669"/>
    <property type="project" value="UniProtKB-EC"/>
</dbReference>
<evidence type="ECO:0000256" key="3">
    <source>
        <dbReference type="ARBA" id="ARBA00022801"/>
    </source>
</evidence>
<comment type="similarity">
    <text evidence="1">Belongs to the dUTPase family.</text>
</comment>
<dbReference type="Gene3D" id="2.70.40.10">
    <property type="match status" value="1"/>
</dbReference>
<dbReference type="SUPFAM" id="SSF51283">
    <property type="entry name" value="dUTPase-like"/>
    <property type="match status" value="1"/>
</dbReference>
<proteinExistence type="inferred from homology"/>
<evidence type="ECO:0000259" key="6">
    <source>
        <dbReference type="Pfam" id="PF00692"/>
    </source>
</evidence>
<comment type="catalytic activity">
    <reaction evidence="5">
        <text>dUTP + H2O = dUMP + diphosphate + H(+)</text>
        <dbReference type="Rhea" id="RHEA:10248"/>
        <dbReference type="ChEBI" id="CHEBI:15377"/>
        <dbReference type="ChEBI" id="CHEBI:15378"/>
        <dbReference type="ChEBI" id="CHEBI:33019"/>
        <dbReference type="ChEBI" id="CHEBI:61555"/>
        <dbReference type="ChEBI" id="CHEBI:246422"/>
        <dbReference type="EC" id="3.6.1.23"/>
    </reaction>
</comment>
<dbReference type="PANTHER" id="PTHR11241:SF0">
    <property type="entry name" value="DEOXYURIDINE 5'-TRIPHOSPHATE NUCLEOTIDOHYDROLASE"/>
    <property type="match status" value="1"/>
</dbReference>
<dbReference type="GO" id="GO:0000287">
    <property type="term" value="F:magnesium ion binding"/>
    <property type="evidence" value="ECO:0007669"/>
    <property type="project" value="InterPro"/>
</dbReference>
<dbReference type="Proteomes" id="UP000229247">
    <property type="component" value="Unassembled WGS sequence"/>
</dbReference>
<evidence type="ECO:0000256" key="5">
    <source>
        <dbReference type="ARBA" id="ARBA00047686"/>
    </source>
</evidence>
<reference evidence="8" key="1">
    <citation type="submission" date="2017-09" db="EMBL/GenBank/DDBJ databases">
        <title>Depth-based differentiation of microbial function through sediment-hosted aquifers and enrichment of novel symbionts in the deep terrestrial subsurface.</title>
        <authorList>
            <person name="Probst A.J."/>
            <person name="Ladd B."/>
            <person name="Jarett J.K."/>
            <person name="Geller-Mcgrath D.E."/>
            <person name="Sieber C.M.K."/>
            <person name="Emerson J.B."/>
            <person name="Anantharaman K."/>
            <person name="Thomas B.C."/>
            <person name="Malmstrom R."/>
            <person name="Stieglmeier M."/>
            <person name="Klingl A."/>
            <person name="Woyke T."/>
            <person name="Ryan C.M."/>
            <person name="Banfield J.F."/>
        </authorList>
    </citation>
    <scope>NUCLEOTIDE SEQUENCE [LARGE SCALE GENOMIC DNA]</scope>
</reference>
<feature type="domain" description="dUTPase-like" evidence="6">
    <location>
        <begin position="12"/>
        <end position="139"/>
    </location>
</feature>
<dbReference type="NCBIfam" id="TIGR00576">
    <property type="entry name" value="dut"/>
    <property type="match status" value="1"/>
</dbReference>
<dbReference type="PANTHER" id="PTHR11241">
    <property type="entry name" value="DEOXYURIDINE 5'-TRIPHOSPHATE NUCLEOTIDOHYDROLASE"/>
    <property type="match status" value="1"/>
</dbReference>
<keyword evidence="3" id="KW-0378">Hydrolase</keyword>
<dbReference type="GO" id="GO:0046081">
    <property type="term" value="P:dUTP catabolic process"/>
    <property type="evidence" value="ECO:0007669"/>
    <property type="project" value="InterPro"/>
</dbReference>